<evidence type="ECO:0000313" key="4">
    <source>
        <dbReference type="Proteomes" id="UP000182200"/>
    </source>
</evidence>
<protein>
    <submittedName>
        <fullName evidence="2">Uncharacterized protein</fullName>
    </submittedName>
</protein>
<evidence type="ECO:0000313" key="2">
    <source>
        <dbReference type="EMBL" id="CUU03539.1"/>
    </source>
</evidence>
<reference evidence="1 4" key="2">
    <citation type="submission" date="2015-11" db="EMBL/GenBank/DDBJ databases">
        <authorList>
            <person name="Varghese N."/>
        </authorList>
    </citation>
    <scope>NUCLEOTIDE SEQUENCE [LARGE SCALE GENOMIC DNA]</scope>
    <source>
        <strain evidence="1 4">JGI-8</strain>
    </source>
</reference>
<accession>A0A0P1MT48</accession>
<keyword evidence="4" id="KW-1185">Reference proteome</keyword>
<dbReference type="EMBL" id="CZVI01000012">
    <property type="protein sequence ID" value="CUS87156.1"/>
    <property type="molecule type" value="Genomic_DNA"/>
</dbReference>
<accession>A0A0P1M0Q0</accession>
<accession>A0A0P1MTQ8</accession>
<dbReference type="STRING" id="1633631.GCA_001442925_00769"/>
<accession>A0A0P1LQW8</accession>
<accession>A0A0P1P8H0</accession>
<sequence>MIDREIVKEFLEDAVQEYEVPGDISMDDLVDVFREYLEIDVYDWLKDNFKCFFNYGNPDWDWIREQIKKFKLK</sequence>
<evidence type="ECO:0000313" key="1">
    <source>
        <dbReference type="EMBL" id="CUS87156.1"/>
    </source>
</evidence>
<dbReference type="Proteomes" id="UP000182011">
    <property type="component" value="Unassembled WGS sequence"/>
</dbReference>
<evidence type="ECO:0000313" key="3">
    <source>
        <dbReference type="Proteomes" id="UP000182011"/>
    </source>
</evidence>
<dbReference type="RefSeq" id="WP_047134131.1">
    <property type="nucleotide sequence ID" value="NZ_CZVI01000012.1"/>
</dbReference>
<dbReference type="OrthoDB" id="9964420at2"/>
<accession>A0A0P1M0L9</accession>
<organism evidence="2 3">
    <name type="scientific">Candidatus Kryptonium thompsonii</name>
    <dbReference type="NCBI Taxonomy" id="1633631"/>
    <lineage>
        <taxon>Bacteria</taxon>
        <taxon>Pseudomonadati</taxon>
        <taxon>Candidatus Kryptoniota</taxon>
        <taxon>Candidatus Kryptonium</taxon>
    </lineage>
</organism>
<accession>A0A0N7MPE6</accession>
<reference evidence="2 3" key="1">
    <citation type="submission" date="2015-11" db="EMBL/GenBank/DDBJ databases">
        <authorList>
            <person name="Zhang Y."/>
            <person name="Guo Z."/>
        </authorList>
    </citation>
    <scope>NUCLEOTIDE SEQUENCE [LARGE SCALE GENOMIC DNA]</scope>
    <source>
        <strain evidence="2">JGI-4</strain>
    </source>
</reference>
<gene>
    <name evidence="2" type="ORF">JGI4_00769</name>
    <name evidence="1" type="ORF">JGI8_01076</name>
</gene>
<accession>A0A0P1L7Z5</accession>
<accession>A0A0P1MDJ9</accession>
<accession>A0A0S4MYX0</accession>
<proteinExistence type="predicted"/>
<name>A0A0P1MDJ9_9BACT</name>
<accession>A0A0P1MJH8</accession>
<dbReference type="EMBL" id="FAOP01000004">
    <property type="protein sequence ID" value="CUU03539.1"/>
    <property type="molecule type" value="Genomic_DNA"/>
</dbReference>
<dbReference type="AlphaFoldDB" id="A0A0P1MDJ9"/>
<dbReference type="Proteomes" id="UP000182200">
    <property type="component" value="Unassembled WGS sequence"/>
</dbReference>